<feature type="transmembrane region" description="Helical" evidence="12">
    <location>
        <begin position="310"/>
        <end position="334"/>
    </location>
</feature>
<feature type="transmembrane region" description="Helical" evidence="12">
    <location>
        <begin position="218"/>
        <end position="237"/>
    </location>
</feature>
<comment type="similarity">
    <text evidence="2 12">Belongs to the cytochrome ubiquinol oxidase subunit 1 family.</text>
</comment>
<protein>
    <submittedName>
        <fullName evidence="13">Cytochrome ubiquinol oxidase subunit I</fullName>
    </submittedName>
</protein>
<keyword evidence="14" id="KW-1185">Reference proteome</keyword>
<dbReference type="Pfam" id="PF01654">
    <property type="entry name" value="Cyt_bd_oxida_I"/>
    <property type="match status" value="1"/>
</dbReference>
<dbReference type="PIRSF" id="PIRSF006446">
    <property type="entry name" value="Cyt_quinol_oxidase_1"/>
    <property type="match status" value="1"/>
</dbReference>
<dbReference type="InterPro" id="IPR002585">
    <property type="entry name" value="Cyt-d_ubiquinol_oxidase_su_1"/>
</dbReference>
<feature type="transmembrane region" description="Helical" evidence="12">
    <location>
        <begin position="350"/>
        <end position="371"/>
    </location>
</feature>
<keyword evidence="8 12" id="KW-0249">Electron transport</keyword>
<feature type="transmembrane region" description="Helical" evidence="12">
    <location>
        <begin position="400"/>
        <end position="419"/>
    </location>
</feature>
<keyword evidence="5 12" id="KW-0349">Heme</keyword>
<keyword evidence="7 12" id="KW-0479">Metal-binding</keyword>
<evidence type="ECO:0000313" key="14">
    <source>
        <dbReference type="Proteomes" id="UP001428817"/>
    </source>
</evidence>
<keyword evidence="6 12" id="KW-0812">Transmembrane</keyword>
<evidence type="ECO:0000256" key="5">
    <source>
        <dbReference type="ARBA" id="ARBA00022617"/>
    </source>
</evidence>
<keyword evidence="11 12" id="KW-0472">Membrane</keyword>
<accession>A0ABP9QSG5</accession>
<keyword evidence="10 12" id="KW-0408">Iron</keyword>
<dbReference type="Proteomes" id="UP001428817">
    <property type="component" value="Unassembled WGS sequence"/>
</dbReference>
<dbReference type="PANTHER" id="PTHR30365">
    <property type="entry name" value="CYTOCHROME D UBIQUINOL OXIDASE"/>
    <property type="match status" value="1"/>
</dbReference>
<proteinExistence type="inferred from homology"/>
<evidence type="ECO:0000256" key="2">
    <source>
        <dbReference type="ARBA" id="ARBA00009819"/>
    </source>
</evidence>
<feature type="transmembrane region" description="Helical" evidence="12">
    <location>
        <begin position="59"/>
        <end position="82"/>
    </location>
</feature>
<dbReference type="PANTHER" id="PTHR30365:SF14">
    <property type="entry name" value="CYTOCHROME BD MENAQUINOL OXIDASE SUBUNIT I-RELATED"/>
    <property type="match status" value="1"/>
</dbReference>
<keyword evidence="3 12" id="KW-0813">Transport</keyword>
<evidence type="ECO:0000256" key="12">
    <source>
        <dbReference type="PIRNR" id="PIRNR006446"/>
    </source>
</evidence>
<comment type="caution">
    <text evidence="13">The sequence shown here is derived from an EMBL/GenBank/DDBJ whole genome shotgun (WGS) entry which is preliminary data.</text>
</comment>
<evidence type="ECO:0000313" key="13">
    <source>
        <dbReference type="EMBL" id="GAA5166678.1"/>
    </source>
</evidence>
<feature type="transmembrane region" description="Helical" evidence="12">
    <location>
        <begin position="182"/>
        <end position="206"/>
    </location>
</feature>
<organism evidence="13 14">
    <name type="scientific">Pseudonocardia eucalypti</name>
    <dbReference type="NCBI Taxonomy" id="648755"/>
    <lineage>
        <taxon>Bacteria</taxon>
        <taxon>Bacillati</taxon>
        <taxon>Actinomycetota</taxon>
        <taxon>Actinomycetes</taxon>
        <taxon>Pseudonocardiales</taxon>
        <taxon>Pseudonocardiaceae</taxon>
        <taxon>Pseudonocardia</taxon>
    </lineage>
</organism>
<evidence type="ECO:0000256" key="4">
    <source>
        <dbReference type="ARBA" id="ARBA00022475"/>
    </source>
</evidence>
<keyword evidence="4 12" id="KW-1003">Cell membrane</keyword>
<feature type="transmembrane region" description="Helical" evidence="12">
    <location>
        <begin position="88"/>
        <end position="114"/>
    </location>
</feature>
<sequence>MIDDLTAAREQMALSLSFHIVFAVLGVGMPWLMLAAEWRGLRTGDARWTALARRWSKAVAVLFAVGAVSGTVLSIEFGLLWPTFMERFGAAIGLSFTLESFAFFIEAIFLALYLYGWERLSPTVHLLCAVPVALGGMASALFVTTANAWMNGPVGLITGPDGRLVATEPLGPFLASTAAPQLAHMGLAALLCTGLAVAAVYAVAMLRDPAKRDGYHRRGLAAGATLGLVTAPLQVLVGDWATRAVAEYQPAKFAAMEGVTRTQDGAPFHAGPFEIPRLLSVLLYFDPNARVVGMDAIPPPDRPPAAITHLSFQVMVGIGTALLALAAWAAWLYWRHYRRGAAHPGTRRGFLLAMALAGPAPFVALLAGWIVTEVGRQPWIVYRVMRTPEALTTQTGLATYLYATIAVYLALSVGLVAILRRIARGPTPADPAPARAEEVPA</sequence>
<evidence type="ECO:0000256" key="6">
    <source>
        <dbReference type="ARBA" id="ARBA00022692"/>
    </source>
</evidence>
<comment type="subcellular location">
    <subcellularLocation>
        <location evidence="1">Cell membrane</location>
        <topology evidence="1">Multi-pass membrane protein</topology>
    </subcellularLocation>
</comment>
<feature type="transmembrane region" description="Helical" evidence="12">
    <location>
        <begin position="126"/>
        <end position="150"/>
    </location>
</feature>
<evidence type="ECO:0000256" key="1">
    <source>
        <dbReference type="ARBA" id="ARBA00004651"/>
    </source>
</evidence>
<reference evidence="14" key="1">
    <citation type="journal article" date="2019" name="Int. J. Syst. Evol. Microbiol.">
        <title>The Global Catalogue of Microorganisms (GCM) 10K type strain sequencing project: providing services to taxonomists for standard genome sequencing and annotation.</title>
        <authorList>
            <consortium name="The Broad Institute Genomics Platform"/>
            <consortium name="The Broad Institute Genome Sequencing Center for Infectious Disease"/>
            <person name="Wu L."/>
            <person name="Ma J."/>
        </authorList>
    </citation>
    <scope>NUCLEOTIDE SEQUENCE [LARGE SCALE GENOMIC DNA]</scope>
    <source>
        <strain evidence="14">JCM 18303</strain>
    </source>
</reference>
<evidence type="ECO:0000256" key="11">
    <source>
        <dbReference type="ARBA" id="ARBA00023136"/>
    </source>
</evidence>
<evidence type="ECO:0000256" key="9">
    <source>
        <dbReference type="ARBA" id="ARBA00022989"/>
    </source>
</evidence>
<feature type="transmembrane region" description="Helical" evidence="12">
    <location>
        <begin position="12"/>
        <end position="38"/>
    </location>
</feature>
<evidence type="ECO:0000256" key="10">
    <source>
        <dbReference type="ARBA" id="ARBA00023004"/>
    </source>
</evidence>
<dbReference type="EMBL" id="BAABJP010000036">
    <property type="protein sequence ID" value="GAA5166678.1"/>
    <property type="molecule type" value="Genomic_DNA"/>
</dbReference>
<evidence type="ECO:0000256" key="3">
    <source>
        <dbReference type="ARBA" id="ARBA00022448"/>
    </source>
</evidence>
<name>A0ABP9QSG5_9PSEU</name>
<dbReference type="RefSeq" id="WP_221497665.1">
    <property type="nucleotide sequence ID" value="NZ_BAABJP010000036.1"/>
</dbReference>
<gene>
    <name evidence="13" type="ORF">GCM10023321_58140</name>
</gene>
<evidence type="ECO:0000256" key="7">
    <source>
        <dbReference type="ARBA" id="ARBA00022723"/>
    </source>
</evidence>
<keyword evidence="9 12" id="KW-1133">Transmembrane helix</keyword>
<evidence type="ECO:0000256" key="8">
    <source>
        <dbReference type="ARBA" id="ARBA00022982"/>
    </source>
</evidence>